<reference evidence="1" key="1">
    <citation type="submission" date="2021-09" db="EMBL/GenBank/DDBJ databases">
        <title>A high-quality genome of the endoparasitic fungus Hirsutella rhossiliensis with a comparison of Hirsutella genomes reveals transposable elements contributing to genome size variation.</title>
        <authorList>
            <person name="Lin R."/>
            <person name="Jiao Y."/>
            <person name="Sun X."/>
            <person name="Ling J."/>
            <person name="Xie B."/>
            <person name="Cheng X."/>
        </authorList>
    </citation>
    <scope>NUCLEOTIDE SEQUENCE</scope>
    <source>
        <strain evidence="1">HR02</strain>
    </source>
</reference>
<evidence type="ECO:0000313" key="1">
    <source>
        <dbReference type="EMBL" id="KAH0961679.1"/>
    </source>
</evidence>
<comment type="caution">
    <text evidence="1">The sequence shown here is derived from an EMBL/GenBank/DDBJ whole genome shotgun (WGS) entry which is preliminary data.</text>
</comment>
<protein>
    <submittedName>
        <fullName evidence="1">Uncharacterized protein</fullName>
    </submittedName>
</protein>
<dbReference type="Proteomes" id="UP000824596">
    <property type="component" value="Unassembled WGS sequence"/>
</dbReference>
<evidence type="ECO:0000313" key="2">
    <source>
        <dbReference type="Proteomes" id="UP000824596"/>
    </source>
</evidence>
<dbReference type="AlphaFoldDB" id="A0A9P8MWI2"/>
<dbReference type="OrthoDB" id="5343483at2759"/>
<dbReference type="RefSeq" id="XP_044719192.1">
    <property type="nucleotide sequence ID" value="XM_044866228.1"/>
</dbReference>
<gene>
    <name evidence="1" type="ORF">HRG_07757</name>
</gene>
<dbReference type="EMBL" id="JAIZPD010000008">
    <property type="protein sequence ID" value="KAH0961679.1"/>
    <property type="molecule type" value="Genomic_DNA"/>
</dbReference>
<keyword evidence="2" id="KW-1185">Reference proteome</keyword>
<name>A0A9P8MWI2_9HYPO</name>
<proteinExistence type="predicted"/>
<accession>A0A9P8MWI2</accession>
<sequence length="184" mass="20755">MATPAPCTRPPPLSLGQTIRLHCKERLYVAPLHWTDHQLELLQCRFDEARAADVDACDVEDTTGSFFWKINLDHWRRDVRGTCVDSLLADAGCPLRPGYLACHATFHRRAQPDMAASTPTLPAVAHVDLARLSDMRGNSMRPSLSTTRRGRDTTWTLYKLKLQSIISKEPLRNPYLVTMLIAMT</sequence>
<organism evidence="1 2">
    <name type="scientific">Hirsutella rhossiliensis</name>
    <dbReference type="NCBI Taxonomy" id="111463"/>
    <lineage>
        <taxon>Eukaryota</taxon>
        <taxon>Fungi</taxon>
        <taxon>Dikarya</taxon>
        <taxon>Ascomycota</taxon>
        <taxon>Pezizomycotina</taxon>
        <taxon>Sordariomycetes</taxon>
        <taxon>Hypocreomycetidae</taxon>
        <taxon>Hypocreales</taxon>
        <taxon>Ophiocordycipitaceae</taxon>
        <taxon>Hirsutella</taxon>
    </lineage>
</organism>
<dbReference type="GeneID" id="68356886"/>